<dbReference type="Pfam" id="PF00107">
    <property type="entry name" value="ADH_zinc_N"/>
    <property type="match status" value="1"/>
</dbReference>
<dbReference type="Proteomes" id="UP000307749">
    <property type="component" value="Unassembled WGS sequence"/>
</dbReference>
<dbReference type="InterPro" id="IPR036291">
    <property type="entry name" value="NAD(P)-bd_dom_sf"/>
</dbReference>
<dbReference type="InterPro" id="IPR051397">
    <property type="entry name" value="Zn-ADH-like_protein"/>
</dbReference>
<dbReference type="RefSeq" id="WP_081129962.1">
    <property type="nucleotide sequence ID" value="NZ_DAHXOC010000059.1"/>
</dbReference>
<organism evidence="2 3">
    <name type="scientific">Metallibacterium scheffleri</name>
    <dbReference type="NCBI Taxonomy" id="993689"/>
    <lineage>
        <taxon>Bacteria</taxon>
        <taxon>Pseudomonadati</taxon>
        <taxon>Pseudomonadota</taxon>
        <taxon>Gammaproteobacteria</taxon>
        <taxon>Lysobacterales</taxon>
        <taxon>Rhodanobacteraceae</taxon>
        <taxon>Metallibacterium</taxon>
    </lineage>
</organism>
<comment type="caution">
    <text evidence="2">The sequence shown here is derived from an EMBL/GenBank/DDBJ whole genome shotgun (WGS) entry which is preliminary data.</text>
</comment>
<dbReference type="PANTHER" id="PTHR43677">
    <property type="entry name" value="SHORT-CHAIN DEHYDROGENASE/REDUCTASE"/>
    <property type="match status" value="1"/>
</dbReference>
<dbReference type="GO" id="GO:0043957">
    <property type="term" value="F:acryloyl-CoA reductase (NADPH) activity"/>
    <property type="evidence" value="ECO:0007669"/>
    <property type="project" value="TreeGrafter"/>
</dbReference>
<dbReference type="PANTHER" id="PTHR43677:SF1">
    <property type="entry name" value="ACRYLYL-COA REDUCTASE ACUI-RELATED"/>
    <property type="match status" value="1"/>
</dbReference>
<accession>A0A4S3KGR3</accession>
<feature type="domain" description="Enoyl reductase (ER)" evidence="1">
    <location>
        <begin position="20"/>
        <end position="328"/>
    </location>
</feature>
<dbReference type="NCBIfam" id="TIGR02823">
    <property type="entry name" value="oxido_YhdH"/>
    <property type="match status" value="1"/>
</dbReference>
<dbReference type="InterPro" id="IPR020843">
    <property type="entry name" value="ER"/>
</dbReference>
<proteinExistence type="predicted"/>
<evidence type="ECO:0000313" key="2">
    <source>
        <dbReference type="EMBL" id="THD07845.1"/>
    </source>
</evidence>
<dbReference type="Gene3D" id="3.90.180.10">
    <property type="entry name" value="Medium-chain alcohol dehydrogenases, catalytic domain"/>
    <property type="match status" value="1"/>
</dbReference>
<dbReference type="InterPro" id="IPR014188">
    <property type="entry name" value="Acrylyl-CoA_reductase_AcuI"/>
</dbReference>
<dbReference type="AlphaFoldDB" id="A0A4S3KGR3"/>
<dbReference type="Gene3D" id="3.40.50.720">
    <property type="entry name" value="NAD(P)-binding Rossmann-like Domain"/>
    <property type="match status" value="1"/>
</dbReference>
<dbReference type="InterPro" id="IPR013149">
    <property type="entry name" value="ADH-like_C"/>
</dbReference>
<dbReference type="Pfam" id="PF08240">
    <property type="entry name" value="ADH_N"/>
    <property type="match status" value="1"/>
</dbReference>
<dbReference type="InterPro" id="IPR011032">
    <property type="entry name" value="GroES-like_sf"/>
</dbReference>
<dbReference type="EMBL" id="MWQO01000055">
    <property type="protein sequence ID" value="THD07845.1"/>
    <property type="molecule type" value="Genomic_DNA"/>
</dbReference>
<evidence type="ECO:0000313" key="3">
    <source>
        <dbReference type="Proteomes" id="UP000307749"/>
    </source>
</evidence>
<dbReference type="SUPFAM" id="SSF51735">
    <property type="entry name" value="NAD(P)-binding Rossmann-fold domains"/>
    <property type="match status" value="1"/>
</dbReference>
<dbReference type="OrthoDB" id="9782155at2"/>
<protein>
    <submittedName>
        <fullName evidence="2">Oxidoreductase</fullName>
    </submittedName>
</protein>
<dbReference type="SMART" id="SM00829">
    <property type="entry name" value="PKS_ER"/>
    <property type="match status" value="1"/>
</dbReference>
<keyword evidence="3" id="KW-1185">Reference proteome</keyword>
<dbReference type="SUPFAM" id="SSF50129">
    <property type="entry name" value="GroES-like"/>
    <property type="match status" value="1"/>
</dbReference>
<reference evidence="2 3" key="1">
    <citation type="submission" date="2017-02" db="EMBL/GenBank/DDBJ databases">
        <title>Whole genome sequencing of Metallibacterium scheffleri DSM 24874 (T).</title>
        <authorList>
            <person name="Kumar S."/>
            <person name="Patil P."/>
            <person name="Patil P.B."/>
        </authorList>
    </citation>
    <scope>NUCLEOTIDE SEQUENCE [LARGE SCALE GENOMIC DNA]</scope>
    <source>
        <strain evidence="2 3">DSM 24874</strain>
    </source>
</reference>
<sequence length="334" mass="34645">MQCDRFNAFRIHSDASGYRAGFEHIGLDDLTPGNVTVRVAWSSVNYKDALAATGRGKILRRFPLVGGIDLAGHVVDSSDARYRSGDAVLVTGCGLGETRDGGYAEFARVAADDVIALPAGMTLRETMILGTAGFTAGLALLRMQQNGQHAGLGPLAITGASGGVGMLAVAIFARAGYVVHAISGKPEHADFLRQIGATEVLPRTTLPAQSRALESVRFGGALDTVGGPALATLLACCAPYGNVACCGLAASAALESTVMPFILRGVSLLGIASTDTPHAQRMAVWQHLASDWRPHALETVATRAIDFAQLPGIFAGYLAGQAFGRTVVRVAGDA</sequence>
<dbReference type="STRING" id="993689.GCA_002077135_02490"/>
<name>A0A4S3KGR3_9GAMM</name>
<evidence type="ECO:0000259" key="1">
    <source>
        <dbReference type="SMART" id="SM00829"/>
    </source>
</evidence>
<dbReference type="CDD" id="cd05280">
    <property type="entry name" value="MDR_yhdh_yhfp"/>
    <property type="match status" value="1"/>
</dbReference>
<dbReference type="InterPro" id="IPR013154">
    <property type="entry name" value="ADH-like_N"/>
</dbReference>
<gene>
    <name evidence="2" type="ORF">B1806_14460</name>
</gene>